<organism evidence="2 3">
    <name type="scientific">Psylliodes chrysocephalus</name>
    <dbReference type="NCBI Taxonomy" id="3402493"/>
    <lineage>
        <taxon>Eukaryota</taxon>
        <taxon>Metazoa</taxon>
        <taxon>Ecdysozoa</taxon>
        <taxon>Arthropoda</taxon>
        <taxon>Hexapoda</taxon>
        <taxon>Insecta</taxon>
        <taxon>Pterygota</taxon>
        <taxon>Neoptera</taxon>
        <taxon>Endopterygota</taxon>
        <taxon>Coleoptera</taxon>
        <taxon>Polyphaga</taxon>
        <taxon>Cucujiformia</taxon>
        <taxon>Chrysomeloidea</taxon>
        <taxon>Chrysomelidae</taxon>
        <taxon>Galerucinae</taxon>
        <taxon>Alticini</taxon>
        <taxon>Psylliodes</taxon>
    </lineage>
</organism>
<evidence type="ECO:0000256" key="1">
    <source>
        <dbReference type="SAM" id="MobiDB-lite"/>
    </source>
</evidence>
<dbReference type="AlphaFoldDB" id="A0A9P0D007"/>
<protein>
    <submittedName>
        <fullName evidence="2">Uncharacterized protein</fullName>
    </submittedName>
</protein>
<feature type="compositionally biased region" description="Low complexity" evidence="1">
    <location>
        <begin position="49"/>
        <end position="59"/>
    </location>
</feature>
<feature type="region of interest" description="Disordered" evidence="1">
    <location>
        <begin position="100"/>
        <end position="119"/>
    </location>
</feature>
<name>A0A9P0D007_9CUCU</name>
<dbReference type="Proteomes" id="UP001153636">
    <property type="component" value="Chromosome 4"/>
</dbReference>
<gene>
    <name evidence="2" type="ORF">PSYICH_LOCUS10697</name>
</gene>
<evidence type="ECO:0000313" key="3">
    <source>
        <dbReference type="Proteomes" id="UP001153636"/>
    </source>
</evidence>
<accession>A0A9P0D007</accession>
<feature type="compositionally biased region" description="Low complexity" evidence="1">
    <location>
        <begin position="23"/>
        <end position="32"/>
    </location>
</feature>
<proteinExistence type="predicted"/>
<dbReference type="EMBL" id="OV651816">
    <property type="protein sequence ID" value="CAH1109333.1"/>
    <property type="molecule type" value="Genomic_DNA"/>
</dbReference>
<reference evidence="2" key="1">
    <citation type="submission" date="2022-01" db="EMBL/GenBank/DDBJ databases">
        <authorList>
            <person name="King R."/>
        </authorList>
    </citation>
    <scope>NUCLEOTIDE SEQUENCE</scope>
</reference>
<sequence>MKSELSPEAPVYIPPPLRNVALKSSFSSSKSSPNPKEPQCSRYSRKSVRSSSSANNSPRPILGNKPPFPRPILGRRDDSEVKDINDDVEEYIGKEYRRSFSRMKLEDEADTSFNEENCE</sequence>
<evidence type="ECO:0000313" key="2">
    <source>
        <dbReference type="EMBL" id="CAH1109333.1"/>
    </source>
</evidence>
<keyword evidence="3" id="KW-1185">Reference proteome</keyword>
<feature type="region of interest" description="Disordered" evidence="1">
    <location>
        <begin position="23"/>
        <end position="86"/>
    </location>
</feature>
<dbReference type="OrthoDB" id="6704038at2759"/>
<feature type="compositionally biased region" description="Basic and acidic residues" evidence="1">
    <location>
        <begin position="74"/>
        <end position="86"/>
    </location>
</feature>